<organism evidence="2 3">
    <name type="scientific">Tenacibaculum vairaonense</name>
    <dbReference type="NCBI Taxonomy" id="3137860"/>
    <lineage>
        <taxon>Bacteria</taxon>
        <taxon>Pseudomonadati</taxon>
        <taxon>Bacteroidota</taxon>
        <taxon>Flavobacteriia</taxon>
        <taxon>Flavobacteriales</taxon>
        <taxon>Flavobacteriaceae</taxon>
        <taxon>Tenacibaculum</taxon>
    </lineage>
</organism>
<feature type="region of interest" description="Disordered" evidence="1">
    <location>
        <begin position="1"/>
        <end position="36"/>
    </location>
</feature>
<proteinExistence type="predicted"/>
<dbReference type="RefSeq" id="WP_348702359.1">
    <property type="nucleotide sequence ID" value="NZ_CAXIYA010000003.1"/>
</dbReference>
<reference evidence="2 3" key="1">
    <citation type="submission" date="2024-05" db="EMBL/GenBank/DDBJ databases">
        <authorList>
            <person name="Duchaud E."/>
        </authorList>
    </citation>
    <scope>NUCLEOTIDE SEQUENCE [LARGE SCALE GENOMIC DNA]</scope>
    <source>
        <strain evidence="2">Ena-SAMPLE-TAB-13-05-2024-13:56:06:370-140305</strain>
    </source>
</reference>
<keyword evidence="3" id="KW-1185">Reference proteome</keyword>
<name>A0ABM9PK23_9FLAO</name>
<feature type="compositionally biased region" description="Basic residues" evidence="1">
    <location>
        <begin position="1"/>
        <end position="20"/>
    </location>
</feature>
<evidence type="ECO:0000256" key="1">
    <source>
        <dbReference type="SAM" id="MobiDB-lite"/>
    </source>
</evidence>
<protein>
    <submittedName>
        <fullName evidence="2">Uncharacterized protein</fullName>
    </submittedName>
</protein>
<evidence type="ECO:0000313" key="3">
    <source>
        <dbReference type="Proteomes" id="UP001497602"/>
    </source>
</evidence>
<feature type="compositionally biased region" description="Basic and acidic residues" evidence="1">
    <location>
        <begin position="21"/>
        <end position="36"/>
    </location>
</feature>
<dbReference type="EMBL" id="CAXJRC010000011">
    <property type="protein sequence ID" value="CAL2105990.1"/>
    <property type="molecule type" value="Genomic_DNA"/>
</dbReference>
<gene>
    <name evidence="2" type="ORF">T190115A13A_10146</name>
</gene>
<sequence>MAKKGKAKNTVNKAKHSRLMKQKENKLRLEKQRTKERLKAIIKKANETSKNKE</sequence>
<dbReference type="Proteomes" id="UP001497602">
    <property type="component" value="Unassembled WGS sequence"/>
</dbReference>
<evidence type="ECO:0000313" key="2">
    <source>
        <dbReference type="EMBL" id="CAL2105990.1"/>
    </source>
</evidence>
<accession>A0ABM9PK23</accession>
<comment type="caution">
    <text evidence="2">The sequence shown here is derived from an EMBL/GenBank/DDBJ whole genome shotgun (WGS) entry which is preliminary data.</text>
</comment>